<keyword evidence="2" id="KW-0812">Transmembrane</keyword>
<comment type="caution">
    <text evidence="3">The sequence shown here is derived from an EMBL/GenBank/DDBJ whole genome shotgun (WGS) entry which is preliminary data.</text>
</comment>
<dbReference type="RefSeq" id="WP_149072401.1">
    <property type="nucleotide sequence ID" value="NZ_VTHL01000023.1"/>
</dbReference>
<sequence>MLAFCRYLTVPASTSAPAAVPPVRPRVRWGWWLVAGLGLVAGLALAVHFLLDPWLRRQAETQVARRTHGRYQLRLRELHTSLWRRTLTVRGIDLVPTPALLATDSLALRLHASSLRVAGIGLGALLRRQVVPIDSLVLQAPHLRLTGRRLPAANPKPLHQRLPRQLPGLRLGYLSIQEGQAAYRPTTADSISFRRGTLVGQDILLAAAGVADTQRVVYAAAWQLRVADGQAKGYGYRLQLGALGFATKSGLLRIDSLRVRPLVPISNRRSELVRVALSLPVVRLTGLQVRSLRQGRFTADTLRLQGPDLSFTPARQPPPPLHELVAGVFPRFRLGSFLVVDGRVRAAGLSMAPRAEQVMVQAQDLRLEKAASQAPGRIFYGRSWGVRTGPGSMLLDAPYYRLAYQRLDFSTTGKTLRLSNSGVQPTMSLEALSRRKGHQMSHIRLWAPQLQATGIDWAALTQRGYLKVDELALPRPVLRVAGDGRYPINPRLSVVTPEALRRLPFQFELGRLRIQRGDIWFRYRSARSPQLGRVSITQLSGTLTNLSNNPRRVRLAPVAVARATALFQQRSRVGVTIRLPLLRADGRHTATGTFSRAPFSILNPITVPGRSARFKSGDVDQVRFAFTADRQGVRGQMWAAYSNLKLELLTEHKDRGVKKLLVKAKSKLVDGLLIRNNNPRKPGQELKTGVIESSRDRRLSVFAIWQQALISGMLHSMGVPRGIAKKTSEASSAPKTMPPPGSLR</sequence>
<keyword evidence="4" id="KW-1185">Reference proteome</keyword>
<evidence type="ECO:0000256" key="1">
    <source>
        <dbReference type="SAM" id="MobiDB-lite"/>
    </source>
</evidence>
<feature type="region of interest" description="Disordered" evidence="1">
    <location>
        <begin position="725"/>
        <end position="744"/>
    </location>
</feature>
<reference evidence="3 4" key="1">
    <citation type="submission" date="2019-08" db="EMBL/GenBank/DDBJ databases">
        <authorList>
            <person name="Seo M.-J."/>
        </authorList>
    </citation>
    <scope>NUCLEOTIDE SEQUENCE [LARGE SCALE GENOMIC DNA]</scope>
    <source>
        <strain evidence="3 4">KIGAM108</strain>
    </source>
</reference>
<dbReference type="AlphaFoldDB" id="A0A5D6USU3"/>
<evidence type="ECO:0000256" key="2">
    <source>
        <dbReference type="SAM" id="Phobius"/>
    </source>
</evidence>
<proteinExistence type="predicted"/>
<organism evidence="3 4">
    <name type="scientific">Hymenobacter lutimineralis</name>
    <dbReference type="NCBI Taxonomy" id="2606448"/>
    <lineage>
        <taxon>Bacteria</taxon>
        <taxon>Pseudomonadati</taxon>
        <taxon>Bacteroidota</taxon>
        <taxon>Cytophagia</taxon>
        <taxon>Cytophagales</taxon>
        <taxon>Hymenobacteraceae</taxon>
        <taxon>Hymenobacter</taxon>
    </lineage>
</organism>
<keyword evidence="2" id="KW-1133">Transmembrane helix</keyword>
<evidence type="ECO:0000313" key="4">
    <source>
        <dbReference type="Proteomes" id="UP000322791"/>
    </source>
</evidence>
<name>A0A5D6USU3_9BACT</name>
<keyword evidence="2" id="KW-0472">Membrane</keyword>
<feature type="transmembrane region" description="Helical" evidence="2">
    <location>
        <begin position="28"/>
        <end position="51"/>
    </location>
</feature>
<dbReference type="EMBL" id="VTHL01000023">
    <property type="protein sequence ID" value="TYZ06563.1"/>
    <property type="molecule type" value="Genomic_DNA"/>
</dbReference>
<dbReference type="Proteomes" id="UP000322791">
    <property type="component" value="Unassembled WGS sequence"/>
</dbReference>
<evidence type="ECO:0000313" key="3">
    <source>
        <dbReference type="EMBL" id="TYZ06563.1"/>
    </source>
</evidence>
<accession>A0A5D6USU3</accession>
<protein>
    <submittedName>
        <fullName evidence="3">Light-harvesting protein</fullName>
    </submittedName>
</protein>
<gene>
    <name evidence="3" type="ORF">FY528_17915</name>
</gene>